<evidence type="ECO:0000313" key="2">
    <source>
        <dbReference type="Proteomes" id="UP000199647"/>
    </source>
</evidence>
<dbReference type="STRING" id="1855383.SAMN05216548_1284"/>
<accession>A0A1H9QFW4</accession>
<evidence type="ECO:0000313" key="1">
    <source>
        <dbReference type="EMBL" id="SER59307.1"/>
    </source>
</evidence>
<keyword evidence="2" id="KW-1185">Reference proteome</keyword>
<sequence length="80" mass="8867">MTSVIATKSDHKDMERWTAFEKTLPGAELGARQANGRMRIACYQKMLCFKIAVGRIASGKIHVNEALEGTLLQEEVLSCI</sequence>
<organism evidence="1 2">
    <name type="scientific">Faunimonas pinastri</name>
    <dbReference type="NCBI Taxonomy" id="1855383"/>
    <lineage>
        <taxon>Bacteria</taxon>
        <taxon>Pseudomonadati</taxon>
        <taxon>Pseudomonadota</taxon>
        <taxon>Alphaproteobacteria</taxon>
        <taxon>Hyphomicrobiales</taxon>
        <taxon>Afifellaceae</taxon>
        <taxon>Faunimonas</taxon>
    </lineage>
</organism>
<proteinExistence type="predicted"/>
<dbReference type="Proteomes" id="UP000199647">
    <property type="component" value="Unassembled WGS sequence"/>
</dbReference>
<gene>
    <name evidence="1" type="ORF">SAMN05216548_1284</name>
</gene>
<reference evidence="1 2" key="1">
    <citation type="submission" date="2016-10" db="EMBL/GenBank/DDBJ databases">
        <authorList>
            <person name="de Groot N.N."/>
        </authorList>
    </citation>
    <scope>NUCLEOTIDE SEQUENCE [LARGE SCALE GENOMIC DNA]</scope>
    <source>
        <strain evidence="1 2">A52C2</strain>
    </source>
</reference>
<name>A0A1H9QFW4_9HYPH</name>
<dbReference type="AlphaFoldDB" id="A0A1H9QFW4"/>
<dbReference type="EMBL" id="FOFG01000028">
    <property type="protein sequence ID" value="SER59307.1"/>
    <property type="molecule type" value="Genomic_DNA"/>
</dbReference>
<protein>
    <submittedName>
        <fullName evidence="1">Uncharacterized protein</fullName>
    </submittedName>
</protein>